<comment type="similarity">
    <text evidence="2">In the N-terminal section; belongs to the heme-copper respiratory oxidase family.</text>
</comment>
<dbReference type="GO" id="GO:0006123">
    <property type="term" value="P:mitochondrial electron transport, cytochrome c to oxygen"/>
    <property type="evidence" value="ECO:0007669"/>
    <property type="project" value="TreeGrafter"/>
</dbReference>
<keyword evidence="6" id="KW-0404">Intron homing</keyword>
<keyword evidence="7" id="KW-1133">Transmembrane helix</keyword>
<feature type="transmembrane region" description="Helical" evidence="7">
    <location>
        <begin position="61"/>
        <end position="88"/>
    </location>
</feature>
<keyword evidence="4" id="KW-0255">Endonuclease</keyword>
<protein>
    <submittedName>
        <fullName evidence="9">COX1-ai1 protein</fullName>
    </submittedName>
</protein>
<feature type="transmembrane region" description="Helical" evidence="7">
    <location>
        <begin position="21"/>
        <end position="41"/>
    </location>
</feature>
<gene>
    <name evidence="9" type="primary">cox1-ai1</name>
</gene>
<evidence type="ECO:0000256" key="3">
    <source>
        <dbReference type="ARBA" id="ARBA00022722"/>
    </source>
</evidence>
<feature type="transmembrane region" description="Helical" evidence="7">
    <location>
        <begin position="154"/>
        <end position="175"/>
    </location>
</feature>
<dbReference type="GO" id="GO:0004129">
    <property type="term" value="F:cytochrome-c oxidase activity"/>
    <property type="evidence" value="ECO:0007669"/>
    <property type="project" value="InterPro"/>
</dbReference>
<evidence type="ECO:0000259" key="8">
    <source>
        <dbReference type="PROSITE" id="PS50855"/>
    </source>
</evidence>
<dbReference type="EMBL" id="FR877633">
    <property type="protein sequence ID" value="CCC29080.1"/>
    <property type="molecule type" value="Genomic_DNA"/>
</dbReference>
<dbReference type="GO" id="GO:0020037">
    <property type="term" value="F:heme binding"/>
    <property type="evidence" value="ECO:0007669"/>
    <property type="project" value="InterPro"/>
</dbReference>
<keyword evidence="7" id="KW-0812">Transmembrane</keyword>
<dbReference type="InterPro" id="IPR000883">
    <property type="entry name" value="Cyt_C_Oxase_1"/>
</dbReference>
<reference evidence="9" key="2">
    <citation type="journal article" date="2012" name="FEMS Yeast Res.">
        <title>Mitochondrial genomes of yeasts of the Yarrowia clade.</title>
        <authorList>
            <person name="Gaillardin C."/>
            <person name="Neuveglise C."/>
            <person name="Kerscher S."/>
            <person name="Nicaud J.M."/>
        </authorList>
    </citation>
    <scope>NUCLEOTIDE SEQUENCE</scope>
    <source>
        <strain evidence="9">CBS:10151</strain>
    </source>
</reference>
<dbReference type="GO" id="GO:0016787">
    <property type="term" value="F:hydrolase activity"/>
    <property type="evidence" value="ECO:0007669"/>
    <property type="project" value="UniProtKB-KW"/>
</dbReference>
<dbReference type="PROSITE" id="PS50855">
    <property type="entry name" value="COX1"/>
    <property type="match status" value="1"/>
</dbReference>
<dbReference type="Pfam" id="PF00961">
    <property type="entry name" value="LAGLIDADG_1"/>
    <property type="match status" value="2"/>
</dbReference>
<feature type="transmembrane region" description="Helical" evidence="7">
    <location>
        <begin position="187"/>
        <end position="208"/>
    </location>
</feature>
<dbReference type="PANTHER" id="PTHR10422">
    <property type="entry name" value="CYTOCHROME C OXIDASE SUBUNIT 1"/>
    <property type="match status" value="1"/>
</dbReference>
<accession>G4U4T9</accession>
<evidence type="ECO:0000256" key="2">
    <source>
        <dbReference type="ARBA" id="ARBA00010468"/>
    </source>
</evidence>
<proteinExistence type="inferred from homology"/>
<dbReference type="PRINTS" id="PR01165">
    <property type="entry name" value="CYCOXIDASEI"/>
</dbReference>
<evidence type="ECO:0000313" key="9">
    <source>
        <dbReference type="EMBL" id="CCC29080.1"/>
    </source>
</evidence>
<name>G4U4T9_9ASCO</name>
<dbReference type="InterPro" id="IPR036927">
    <property type="entry name" value="Cyt_c_oxase-like_su1_sf"/>
</dbReference>
<keyword evidence="7" id="KW-0472">Membrane</keyword>
<evidence type="ECO:0000256" key="5">
    <source>
        <dbReference type="ARBA" id="ARBA00022801"/>
    </source>
</evidence>
<dbReference type="GO" id="GO:0015990">
    <property type="term" value="P:electron transport coupled proton transport"/>
    <property type="evidence" value="ECO:0007669"/>
    <property type="project" value="TreeGrafter"/>
</dbReference>
<evidence type="ECO:0000256" key="6">
    <source>
        <dbReference type="ARBA" id="ARBA00022886"/>
    </source>
</evidence>
<dbReference type="Pfam" id="PF00115">
    <property type="entry name" value="COX1"/>
    <property type="match status" value="1"/>
</dbReference>
<dbReference type="GO" id="GO:0004519">
    <property type="term" value="F:endonuclease activity"/>
    <property type="evidence" value="ECO:0007669"/>
    <property type="project" value="UniProtKB-KW"/>
</dbReference>
<dbReference type="InterPro" id="IPR004860">
    <property type="entry name" value="LAGLIDADG_dom"/>
</dbReference>
<sequence>MSLKLNIQRWLFSTNAKDIAMLYFMFALFSAMMGTGLSAMIRTELANTGSPFLNGNTQAFNVVITAHAILMIFFFVMPALVGGFGNYLMPTMLGASDMAFARLNNISFWLLVPSMMLMLTSALVEAGAGTGWTVNKMCCSKMSFDAWNTFNNMYIINCLNYSIVLTTCYTVYSYTFKMSYPGIKWYILLYMMMMSYMSFMIQSVKMFMQKGQYACMLIKTNMHQRTNMTKQYSNLTYKKYHNNPKDPFNFEQWLVGTVDGDGTFSLYVYPEKNKGTYTFKMSLSKYNAQMTYYIKSNLGVGSMTTTSNISSDKNMMTFRIRDTKHTRDIVFPIFDKYPLLTMKRYKYTMFKKCVLMSLNDTLTQEEKYTQIRKIYKSKMPLDYMSDAWKDLTMNDTNLDKTLIKDMMTKSWLAGYMDAEGSFTYVNKDDTRMVHCFAMTQKYDEMVLYGIKYLLKMNANVMWNKKGFYWLNTTNSRNMEYMMNFFMYNDHFSLFKGVKSFEFSMWKRTYYKHKGNYKKLDEIRMWINTMRNKHKMK</sequence>
<dbReference type="GO" id="GO:0016020">
    <property type="term" value="C:membrane"/>
    <property type="evidence" value="ECO:0007669"/>
    <property type="project" value="InterPro"/>
</dbReference>
<keyword evidence="3" id="KW-0540">Nuclease</keyword>
<dbReference type="PANTHER" id="PTHR10422:SF18">
    <property type="entry name" value="CYTOCHROME C OXIDASE SUBUNIT 1"/>
    <property type="match status" value="1"/>
</dbReference>
<geneLocation type="mitochondrion" evidence="9"/>
<dbReference type="Gene3D" id="3.10.28.10">
    <property type="entry name" value="Homing endonucleases"/>
    <property type="match status" value="2"/>
</dbReference>
<evidence type="ECO:0000256" key="1">
    <source>
        <dbReference type="ARBA" id="ARBA00009332"/>
    </source>
</evidence>
<reference evidence="9" key="1">
    <citation type="journal article" date="2011" name="FEMS Yeast Res.">
        <title>Mitochondrial genomes of yeasts of the Yarrowia clade.</title>
        <authorList>
            <person name="Gaillardin C."/>
            <person name="Neuveglise C."/>
            <person name="Kerscher S."/>
            <person name="Nicaud J.M."/>
        </authorList>
    </citation>
    <scope>NUCLEOTIDE SEQUENCE</scope>
    <source>
        <strain evidence="9">CBS:10151</strain>
    </source>
</reference>
<dbReference type="SUPFAM" id="SSF55608">
    <property type="entry name" value="Homing endonucleases"/>
    <property type="match status" value="2"/>
</dbReference>
<keyword evidence="5" id="KW-0378">Hydrolase</keyword>
<dbReference type="InterPro" id="IPR027434">
    <property type="entry name" value="Homing_endonucl"/>
</dbReference>
<dbReference type="Gene3D" id="1.20.210.10">
    <property type="entry name" value="Cytochrome c oxidase-like, subunit I domain"/>
    <property type="match status" value="1"/>
</dbReference>
<dbReference type="GeneID" id="11341754"/>
<dbReference type="SUPFAM" id="SSF81442">
    <property type="entry name" value="Cytochrome c oxidase subunit I-like"/>
    <property type="match status" value="1"/>
</dbReference>
<dbReference type="GO" id="GO:0005739">
    <property type="term" value="C:mitochondrion"/>
    <property type="evidence" value="ECO:0007669"/>
    <property type="project" value="UniProtKB-ARBA"/>
</dbReference>
<feature type="domain" description="Cytochrome oxidase subunit I profile" evidence="8">
    <location>
        <begin position="4"/>
        <end position="134"/>
    </location>
</feature>
<evidence type="ECO:0000256" key="4">
    <source>
        <dbReference type="ARBA" id="ARBA00022759"/>
    </source>
</evidence>
<dbReference type="GO" id="GO:0006314">
    <property type="term" value="P:intron homing"/>
    <property type="evidence" value="ECO:0007669"/>
    <property type="project" value="UniProtKB-KW"/>
</dbReference>
<organism evidence="9">
    <name type="scientific">Yarrowia alimentaria</name>
    <dbReference type="NCBI Taxonomy" id="479092"/>
    <lineage>
        <taxon>Eukaryota</taxon>
        <taxon>Fungi</taxon>
        <taxon>Dikarya</taxon>
        <taxon>Ascomycota</taxon>
        <taxon>Saccharomycotina</taxon>
        <taxon>Dipodascomycetes</taxon>
        <taxon>Dipodascales</taxon>
        <taxon>Dipodascales incertae sedis</taxon>
        <taxon>Yarrowia</taxon>
    </lineage>
</organism>
<feature type="transmembrane region" description="Helical" evidence="7">
    <location>
        <begin position="108"/>
        <end position="134"/>
    </location>
</feature>
<dbReference type="AlphaFoldDB" id="G4U4T9"/>
<keyword evidence="9" id="KW-0496">Mitochondrion</keyword>
<dbReference type="RefSeq" id="YP_004927801.1">
    <property type="nucleotide sequence ID" value="NC_016124.1"/>
</dbReference>
<comment type="similarity">
    <text evidence="1">In the C-terminal section; belongs to the LAGLIDADG endonuclease family.</text>
</comment>
<dbReference type="InterPro" id="IPR023616">
    <property type="entry name" value="Cyt_c_oxase-like_su1_dom"/>
</dbReference>
<evidence type="ECO:0000256" key="7">
    <source>
        <dbReference type="SAM" id="Phobius"/>
    </source>
</evidence>